<dbReference type="EMBL" id="CP003586">
    <property type="protein sequence ID" value="AFK60503.1"/>
    <property type="molecule type" value="Genomic_DNA"/>
</dbReference>
<protein>
    <submittedName>
        <fullName evidence="2">Metallo-beta-lactamase superfamily protein</fullName>
    </submittedName>
</protein>
<dbReference type="AlphaFoldDB" id="I3U665"/>
<dbReference type="InterPro" id="IPR052926">
    <property type="entry name" value="Metallo-beta-lactamase_dom"/>
</dbReference>
<keyword evidence="3" id="KW-1185">Reference proteome</keyword>
<dbReference type="SMART" id="SM00849">
    <property type="entry name" value="Lactamase_B"/>
    <property type="match status" value="1"/>
</dbReference>
<dbReference type="PANTHER" id="PTHR13754:SF13">
    <property type="entry name" value="METALLO-BETA-LACTAMASE SUPERFAMILY PROTEIN (AFU_ORTHOLOGUE AFUA_3G07630)"/>
    <property type="match status" value="1"/>
</dbReference>
<geneLocation type="plasmid" evidence="2 3">
    <name>3</name>
</geneLocation>
<dbReference type="KEGG" id="efu:HMPREF0351_12879"/>
<accession>I3U665</accession>
<dbReference type="Pfam" id="PF00753">
    <property type="entry name" value="Lactamase_B"/>
    <property type="match status" value="1"/>
</dbReference>
<proteinExistence type="predicted"/>
<feature type="domain" description="Metallo-beta-lactamase" evidence="1">
    <location>
        <begin position="26"/>
        <end position="213"/>
    </location>
</feature>
<dbReference type="InterPro" id="IPR036866">
    <property type="entry name" value="RibonucZ/Hydroxyglut_hydro"/>
</dbReference>
<dbReference type="InterPro" id="IPR001279">
    <property type="entry name" value="Metallo-B-lactamas"/>
</dbReference>
<evidence type="ECO:0000259" key="1">
    <source>
        <dbReference type="SMART" id="SM00849"/>
    </source>
</evidence>
<evidence type="ECO:0000313" key="3">
    <source>
        <dbReference type="Proteomes" id="UP000005269"/>
    </source>
</evidence>
<keyword evidence="2" id="KW-0614">Plasmid</keyword>
<reference evidence="2 3" key="1">
    <citation type="journal article" date="2012" name="BMC Microbiol.">
        <title>Complete genome sequence of Enterococcus faecium strain TX16 and comparative genomic analysis of Enterococcus faecium genomes.</title>
        <authorList>
            <person name="Qin X."/>
            <person name="Galloway-Pena J.R."/>
            <person name="Sillanpaa J."/>
            <person name="Hyeob Roh J."/>
            <person name="Nallapareddy S.R."/>
            <person name="Chowdhury S."/>
            <person name="Bourgogne A."/>
            <person name="Choudhury T."/>
            <person name="Munzy D.M."/>
            <person name="Buhay C.J."/>
            <person name="Ding Y."/>
            <person name="Dugan-Rocha S."/>
            <person name="Liu W."/>
            <person name="Kovar C."/>
            <person name="Sodergren E."/>
            <person name="Highlander S."/>
            <person name="Petrosino J.F."/>
            <person name="Worley K.C."/>
            <person name="Gibbs R.A."/>
            <person name="Weinstock G.M."/>
            <person name="Murray B.E."/>
        </authorList>
    </citation>
    <scope>NUCLEOTIDE SEQUENCE [LARGE SCALE GENOMIC DNA]</scope>
    <source>
        <strain evidence="3">ATCC BAA-472 / TX0016 / DO</strain>
        <plasmid evidence="2">3</plasmid>
    </source>
</reference>
<organism evidence="2 3">
    <name type="scientific">Enterococcus faecium (strain ATCC BAA-472 / TX0016 / DO)</name>
    <dbReference type="NCBI Taxonomy" id="333849"/>
    <lineage>
        <taxon>Bacteria</taxon>
        <taxon>Bacillati</taxon>
        <taxon>Bacillota</taxon>
        <taxon>Bacilli</taxon>
        <taxon>Lactobacillales</taxon>
        <taxon>Enterococcaceae</taxon>
        <taxon>Enterococcus</taxon>
    </lineage>
</organism>
<gene>
    <name evidence="2" type="ORF">HMPREF0351_12879</name>
</gene>
<dbReference type="CDD" id="cd07713">
    <property type="entry name" value="DHPS-like_MBL-fold"/>
    <property type="match status" value="1"/>
</dbReference>
<name>I3U665_ENTFD</name>
<dbReference type="InterPro" id="IPR041712">
    <property type="entry name" value="DHPS-like_MBL-fold"/>
</dbReference>
<sequence length="280" mass="31259">MKGDVIVEIKVLFENSRINLNFKSGHGLSLLINYSGKKYLFDAGANKKLVYNATKMGETLNDLEAVIISHGHSDHTGGLRYLKSGNAPIYTAEGVTLPHYLKILTTFLYVGIPKNEILKMHENLHTIKTKTELAPSFHIIPLGKANSTTKNLYKKMDDKFVYDDFSDELLVVIEQEDGLIVFTGCSHHGIIDMMEIALETFPTKPIKYLIGGFHMIGIPYINNLGLPEQEVMKIGNKLNDSRVEKILTCHCTGSKAFNILKTQLGNKLEAIKTGQHLEIS</sequence>
<dbReference type="PANTHER" id="PTHR13754">
    <property type="entry name" value="METALLO-BETA-LACTAMASE SUPERFAMILY PROTEIN"/>
    <property type="match status" value="1"/>
</dbReference>
<evidence type="ECO:0000313" key="2">
    <source>
        <dbReference type="EMBL" id="AFK60503.1"/>
    </source>
</evidence>
<dbReference type="Gene3D" id="3.60.15.10">
    <property type="entry name" value="Ribonuclease Z/Hydroxyacylglutathione hydrolase-like"/>
    <property type="match status" value="1"/>
</dbReference>
<dbReference type="SUPFAM" id="SSF56281">
    <property type="entry name" value="Metallo-hydrolase/oxidoreductase"/>
    <property type="match status" value="1"/>
</dbReference>
<dbReference type="GO" id="GO:0016740">
    <property type="term" value="F:transferase activity"/>
    <property type="evidence" value="ECO:0007669"/>
    <property type="project" value="TreeGrafter"/>
</dbReference>
<dbReference type="HOGENOM" id="CLU_036012_0_0_9"/>
<dbReference type="Proteomes" id="UP000005269">
    <property type="component" value="Plasmid 3"/>
</dbReference>